<dbReference type="GO" id="GO:0019933">
    <property type="term" value="P:cAMP-mediated signaling"/>
    <property type="evidence" value="ECO:0007669"/>
    <property type="project" value="TreeGrafter"/>
</dbReference>
<protein>
    <recommendedName>
        <fullName evidence="9 10">Adenylyl cyclase-associated protein</fullName>
    </recommendedName>
</protein>
<dbReference type="RefSeq" id="XP_062630518.1">
    <property type="nucleotide sequence ID" value="XM_062774534.1"/>
</dbReference>
<dbReference type="SUPFAM" id="SSF101278">
    <property type="entry name" value="N-terminal domain of adenylylcyclase associated protein, CAP"/>
    <property type="match status" value="1"/>
</dbReference>
<reference evidence="14" key="1">
    <citation type="submission" date="2023-10" db="EMBL/GenBank/DDBJ databases">
        <authorList>
            <person name="Noh H."/>
        </authorList>
    </citation>
    <scope>NUCLEOTIDE SEQUENCE</scope>
    <source>
        <strain evidence="14">DUCC4014</strain>
    </source>
</reference>
<dbReference type="NCBIfam" id="TIGR00537">
    <property type="entry name" value="hemK_rel_arch"/>
    <property type="match status" value="1"/>
</dbReference>
<feature type="compositionally biased region" description="Low complexity" evidence="11">
    <location>
        <begin position="807"/>
        <end position="830"/>
    </location>
</feature>
<dbReference type="GO" id="GO:0008179">
    <property type="term" value="F:adenylate cyclase binding"/>
    <property type="evidence" value="ECO:0007669"/>
    <property type="project" value="TreeGrafter"/>
</dbReference>
<dbReference type="InterPro" id="IPR036222">
    <property type="entry name" value="CAP_N_sf"/>
</dbReference>
<evidence type="ECO:0000256" key="8">
    <source>
        <dbReference type="ARBA" id="ARBA00054756"/>
    </source>
</evidence>
<evidence type="ECO:0000313" key="14">
    <source>
        <dbReference type="EMBL" id="WOO84492.1"/>
    </source>
</evidence>
<keyword evidence="15" id="KW-1185">Reference proteome</keyword>
<keyword evidence="7" id="KW-0539">Nucleus</keyword>
<dbReference type="InterPro" id="IPR001837">
    <property type="entry name" value="Adenylate_cyclase-assoc_CAP"/>
</dbReference>
<evidence type="ECO:0000259" key="13">
    <source>
        <dbReference type="PROSITE" id="PS51329"/>
    </source>
</evidence>
<dbReference type="GO" id="GO:0007015">
    <property type="term" value="P:actin filament organization"/>
    <property type="evidence" value="ECO:0007669"/>
    <property type="project" value="TreeGrafter"/>
</dbReference>
<sequence length="1701" mass="181187">MFRLRAFQTLLDGSRDASEQKVELNSLRRLCARGIPEHPSHLRPLAYSLLLGILPADKRQWKRTARRQREQYYSLAKTFLEEAEAAPASFEPLSRNDALLVRIAKDIERVDLPVLRTRTVPSRSSPLAPPPDAEGATSPLSPTSSDSDGPVNEDAARADSPVKRQRRRSRAAARATEPLLSRRALFNRLELREEVAAYARRPSVKGKEKASDSTPLPPRIVLSKDQDKVASPTDTVAAGITPSLSLTIPNDHDSSQPPSPITLLSPKLVANGHPSAFPTSSILLADKHSECLTRLLYIFLRTNPQYTYGPNFVDIVVPLYLVYSETRFGKAKSLSRGRYAEEETYWAFTALMAEFGDVVGLPAGDDSAVTSALERLGRRVRWADEQLWTTLRDRNLDPASPLYSYQWITGLLTHDRAHLLPLWDFMFAESPCTPDNNPKVDLMVDICTAMVGLCKKQVLLPPPTPLPAGRTSMWQDVVGAEPKLEPEDPEAAFVRCLQLFRHYPLDQVGGVSAVLNTAFELSQARRAAQIQGDDPDAPGWMEARDAAANRPSWASAALRGASASTGKLWSHYTESDAAASLAKASSNWTASAISTWQSTGSRKVTPTSPPPASSSPGWTAKAAGWFGRKRDDDDVSVSGSEYDSTSSSPTKTLSPRQSYGNTYTSVPAAGVTARRNRSDSAVSNTSAMSVASLQEKLTGIASSLTSSVTNTPQQRVTSGPRPLLLSGAARRASNNSAGGRSPRMSPQPNSNFSSPPGSLDGHRSNRTSLASGSRPAYPIGLATKKSRQSSLSSGTHTPPVRRKESIDTTSTYTTFESSSSSMARSGDSVSSLGALGAPIGLTPLATREYAESTVRAPSPAPAPAPAPAPVVQPPLPTSSPAPASPTEPITIPTPQIAHLTDEDYEHVYEPAEDSFILLDALEADAAVLRDLKPALAVEIGSGSGIASTFVASMLGDDEVCILSTDINKYAADATKRTAAANDVYLNPVLSDLLTGLKPRIAGKIDLLIFNPPYVETEETERAVTQDQRDIGGAWAGGQYGMTVTNKILQQLPALLAPGGRFYLVAIHQNKPDEIIARMRAVGLECKTMIKRRAGRELLSVIRMIRPVHVPAPVIAPTPTPATRVLGPRKQVAAAVPSPQPRVAEAPAKSPRPRESVYDDEDAYGDLLDAYEAKRLEAVTSRLEDVAVSQQSVAATASLRTPTVGVHDSLAPHVAAAGAGAVAGATAVAATTPRTPSAPAPPPPPPPPPAAPVEEELTPAVKAYQDDIVNGLAAEFSANAAKVGGLVQEHSALVAPLVQSQLEFLKFASQYAKPAASAFGPLLKPQADAIGAIMEAKDKLGRSKEGRDWGAAFSVLGEGAGAWGWVQVEPAPAPYVLEMKNASQFWVDRVIKQYKETKPEAVEWARSFVALIDGLQKYVKQWHTTGVVWNAKGAPAPKEIPVTGAPATPAATPPASGPPPPPPPPPAAASNGGGGGGGHAALLASLNKGGDITSGLRKVDSSQQTHKNPELRAAGVVPEKKTSSPPPIKAKPASFSKAAPKKPAKTELVDGNKWVVEYHEDNRNIVIDDVALHHTVHIFNCKNTVVQIKGKINAVNVLNCKKTSVVVENLVSGLSITSSPSFEVQVTGLVPTIQIDQTDSGIVYLSKETVATTEIITSKTSAINISIPTGDEGDFKESPVPEQLKSRVVDGKLVTEIVEHAG</sequence>
<proteinExistence type="inferred from homology"/>
<feature type="region of interest" description="Disordered" evidence="11">
    <location>
        <begin position="1226"/>
        <end position="1252"/>
    </location>
</feature>
<dbReference type="Pfam" id="PF01213">
    <property type="entry name" value="CAP_N-CM"/>
    <property type="match status" value="1"/>
</dbReference>
<dbReference type="SUPFAM" id="SSF53335">
    <property type="entry name" value="S-adenosyl-L-methionine-dependent methyltransferases"/>
    <property type="match status" value="1"/>
</dbReference>
<evidence type="ECO:0000256" key="2">
    <source>
        <dbReference type="ARBA" id="ARBA00006149"/>
    </source>
</evidence>
<evidence type="ECO:0000256" key="5">
    <source>
        <dbReference type="ARBA" id="ARBA00022679"/>
    </source>
</evidence>
<dbReference type="CDD" id="cd02440">
    <property type="entry name" value="AdoMet_MTases"/>
    <property type="match status" value="1"/>
</dbReference>
<dbReference type="GO" id="GO:0032259">
    <property type="term" value="P:methylation"/>
    <property type="evidence" value="ECO:0007669"/>
    <property type="project" value="UniProtKB-KW"/>
</dbReference>
<dbReference type="InterPro" id="IPR007848">
    <property type="entry name" value="Small_mtfrase_dom"/>
</dbReference>
<feature type="compositionally biased region" description="Polar residues" evidence="11">
    <location>
        <begin position="704"/>
        <end position="717"/>
    </location>
</feature>
<evidence type="ECO:0000256" key="1">
    <source>
        <dbReference type="ARBA" id="ARBA00004123"/>
    </source>
</evidence>
<name>A0AAF1BKZ4_9TREE</name>
<dbReference type="Pfam" id="PF08603">
    <property type="entry name" value="CAP_C"/>
    <property type="match status" value="1"/>
</dbReference>
<dbReference type="SUPFAM" id="SSF69340">
    <property type="entry name" value="C-terminal domain of adenylylcyclase associated protein"/>
    <property type="match status" value="1"/>
</dbReference>
<dbReference type="PROSITE" id="PS50086">
    <property type="entry name" value="TBC_RABGAP"/>
    <property type="match status" value="1"/>
</dbReference>
<dbReference type="PROSITE" id="PS00092">
    <property type="entry name" value="N6_MTASE"/>
    <property type="match status" value="1"/>
</dbReference>
<evidence type="ECO:0000256" key="9">
    <source>
        <dbReference type="ARBA" id="ARBA00072052"/>
    </source>
</evidence>
<feature type="region of interest" description="Disordered" evidence="11">
    <location>
        <begin position="200"/>
        <end position="220"/>
    </location>
</feature>
<dbReference type="GO" id="GO:0008757">
    <property type="term" value="F:S-adenosylmethionine-dependent methyltransferase activity"/>
    <property type="evidence" value="ECO:0007669"/>
    <property type="project" value="UniProtKB-ARBA"/>
</dbReference>
<feature type="compositionally biased region" description="Pro residues" evidence="11">
    <location>
        <begin position="858"/>
        <end position="885"/>
    </location>
</feature>
<dbReference type="Gene3D" id="1.10.472.80">
    <property type="entry name" value="Ypt/Rab-GAP domain of gyp1p, domain 3"/>
    <property type="match status" value="1"/>
</dbReference>
<feature type="compositionally biased region" description="Pro residues" evidence="11">
    <location>
        <begin position="1235"/>
        <end position="1250"/>
    </location>
</feature>
<evidence type="ECO:0000256" key="6">
    <source>
        <dbReference type="ARBA" id="ARBA00022691"/>
    </source>
</evidence>
<evidence type="ECO:0000256" key="3">
    <source>
        <dbReference type="ARBA" id="ARBA00007659"/>
    </source>
</evidence>
<feature type="region of interest" description="Disordered" evidence="11">
    <location>
        <begin position="850"/>
        <end position="891"/>
    </location>
</feature>
<feature type="region of interest" description="Disordered" evidence="11">
    <location>
        <begin position="120"/>
        <end position="175"/>
    </location>
</feature>
<feature type="region of interest" description="Disordered" evidence="11">
    <location>
        <begin position="1438"/>
        <end position="1543"/>
    </location>
</feature>
<dbReference type="InterPro" id="IPR028417">
    <property type="entry name" value="CAP_CS_C"/>
</dbReference>
<dbReference type="InterPro" id="IPR002052">
    <property type="entry name" value="DNA_methylase_N6_adenine_CS"/>
</dbReference>
<keyword evidence="4" id="KW-0489">Methyltransferase</keyword>
<feature type="compositionally biased region" description="Low complexity" evidence="11">
    <location>
        <begin position="644"/>
        <end position="655"/>
    </location>
</feature>
<dbReference type="Gene3D" id="1.25.40.330">
    <property type="entry name" value="Adenylate cyclase-associated CAP, N-terminal domain"/>
    <property type="match status" value="1"/>
</dbReference>
<accession>A0AAF1BKZ4</accession>
<dbReference type="InterPro" id="IPR029063">
    <property type="entry name" value="SAM-dependent_MTases_sf"/>
</dbReference>
<dbReference type="EMBL" id="CP086719">
    <property type="protein sequence ID" value="WOO84492.1"/>
    <property type="molecule type" value="Genomic_DNA"/>
</dbReference>
<evidence type="ECO:0000256" key="11">
    <source>
        <dbReference type="SAM" id="MobiDB-lite"/>
    </source>
</evidence>
<feature type="domain" description="C-CAP/cofactor C-like" evidence="13">
    <location>
        <begin position="1542"/>
        <end position="1681"/>
    </location>
</feature>
<dbReference type="Gene3D" id="1.10.8.270">
    <property type="entry name" value="putative rabgap domain of human tbc1 domain family member 14 like domains"/>
    <property type="match status" value="1"/>
</dbReference>
<dbReference type="Pfam" id="PF21938">
    <property type="entry name" value="CAP_N"/>
    <property type="match status" value="1"/>
</dbReference>
<dbReference type="SMART" id="SM00673">
    <property type="entry name" value="CARP"/>
    <property type="match status" value="2"/>
</dbReference>
<comment type="subcellular location">
    <subcellularLocation>
        <location evidence="1">Nucleus</location>
    </subcellularLocation>
</comment>
<comment type="similarity">
    <text evidence="3 10">Belongs to the CAP family.</text>
</comment>
<evidence type="ECO:0000256" key="10">
    <source>
        <dbReference type="RuleBase" id="RU000647"/>
    </source>
</evidence>
<evidence type="ECO:0000259" key="12">
    <source>
        <dbReference type="PROSITE" id="PS50086"/>
    </source>
</evidence>
<dbReference type="GO" id="GO:0005634">
    <property type="term" value="C:nucleus"/>
    <property type="evidence" value="ECO:0007669"/>
    <property type="project" value="UniProtKB-SubCell"/>
</dbReference>
<dbReference type="GeneID" id="87811181"/>
<feature type="domain" description="Rab-GAP TBC" evidence="12">
    <location>
        <begin position="37"/>
        <end position="430"/>
    </location>
</feature>
<comment type="function">
    <text evidence="8">The N-terminal domain binds to adenylyl cyclase, thereby enabling adenylyl cyclase to be activated by upstream regulatory signals, such as Ras. The C-terminal domain is required for normal cellular morphology and growth control.</text>
</comment>
<dbReference type="GO" id="GO:0003779">
    <property type="term" value="F:actin binding"/>
    <property type="evidence" value="ECO:0007669"/>
    <property type="project" value="InterPro"/>
</dbReference>
<keyword evidence="6" id="KW-0949">S-adenosyl-L-methionine</keyword>
<dbReference type="PROSITE" id="PS01089">
    <property type="entry name" value="CAP_2"/>
    <property type="match status" value="1"/>
</dbReference>
<feature type="compositionally biased region" description="Polar residues" evidence="11">
    <location>
        <begin position="656"/>
        <end position="665"/>
    </location>
</feature>
<dbReference type="InterPro" id="IPR006599">
    <property type="entry name" value="CARP_motif"/>
</dbReference>
<dbReference type="InterPro" id="IPR000195">
    <property type="entry name" value="Rab-GAP-TBC_dom"/>
</dbReference>
<dbReference type="PROSITE" id="PS51329">
    <property type="entry name" value="C_CAP_COFACTOR_C"/>
    <property type="match status" value="1"/>
</dbReference>
<dbReference type="InterPro" id="IPR013912">
    <property type="entry name" value="Adenylate_cyclase-assoc_CAP_C"/>
</dbReference>
<feature type="compositionally biased region" description="Pro residues" evidence="11">
    <location>
        <begin position="1450"/>
        <end position="1466"/>
    </location>
</feature>
<dbReference type="Pfam" id="PF05175">
    <property type="entry name" value="MTS"/>
    <property type="match status" value="1"/>
</dbReference>
<dbReference type="InterPro" id="IPR053950">
    <property type="entry name" value="CAP_N"/>
</dbReference>
<dbReference type="Proteomes" id="UP000827549">
    <property type="component" value="Chromosome 6"/>
</dbReference>
<keyword evidence="5" id="KW-0808">Transferase</keyword>
<comment type="similarity">
    <text evidence="2">Belongs to the eukaryotic/archaeal PrmC-related family.</text>
</comment>
<gene>
    <name evidence="14" type="primary">SRV2</name>
    <name evidence="14" type="ORF">LOC62_06G008011</name>
</gene>
<dbReference type="GO" id="GO:0005737">
    <property type="term" value="C:cytoplasm"/>
    <property type="evidence" value="ECO:0007669"/>
    <property type="project" value="TreeGrafter"/>
</dbReference>
<feature type="region of interest" description="Disordered" evidence="11">
    <location>
        <begin position="1127"/>
        <end position="1158"/>
    </location>
</feature>
<dbReference type="FunFam" id="1.25.40.330:FF:000001">
    <property type="entry name" value="Adenylyl cyclase-associated protein"/>
    <property type="match status" value="1"/>
</dbReference>
<dbReference type="FunFam" id="3.40.50.150:FF:000077">
    <property type="entry name" value="HemK methyltransferase family member 2"/>
    <property type="match status" value="1"/>
</dbReference>
<dbReference type="GO" id="GO:0003676">
    <property type="term" value="F:nucleic acid binding"/>
    <property type="evidence" value="ECO:0007669"/>
    <property type="project" value="InterPro"/>
</dbReference>
<feature type="region of interest" description="Disordered" evidence="11">
    <location>
        <begin position="596"/>
        <end position="685"/>
    </location>
</feature>
<dbReference type="PANTHER" id="PTHR10652:SF0">
    <property type="entry name" value="ADENYLYL CYCLASE-ASSOCIATED PROTEIN"/>
    <property type="match status" value="1"/>
</dbReference>
<evidence type="ECO:0000313" key="15">
    <source>
        <dbReference type="Proteomes" id="UP000827549"/>
    </source>
</evidence>
<dbReference type="InterPro" id="IPR036223">
    <property type="entry name" value="CAP_C_sf"/>
</dbReference>
<dbReference type="Gene3D" id="2.160.20.70">
    <property type="match status" value="1"/>
</dbReference>
<evidence type="ECO:0000256" key="4">
    <source>
        <dbReference type="ARBA" id="ARBA00022603"/>
    </source>
</evidence>
<feature type="compositionally biased region" description="Low complexity" evidence="11">
    <location>
        <begin position="726"/>
        <end position="758"/>
    </location>
</feature>
<dbReference type="PANTHER" id="PTHR10652">
    <property type="entry name" value="ADENYLYL CYCLASE-ASSOCIATED PROTEIN"/>
    <property type="match status" value="1"/>
</dbReference>
<evidence type="ECO:0000256" key="7">
    <source>
        <dbReference type="ARBA" id="ARBA00023242"/>
    </source>
</evidence>
<dbReference type="InterPro" id="IPR004557">
    <property type="entry name" value="PrmC-related"/>
</dbReference>
<feature type="compositionally biased region" description="Low complexity" evidence="11">
    <location>
        <begin position="137"/>
        <end position="148"/>
    </location>
</feature>
<feature type="region of interest" description="Disordered" evidence="11">
    <location>
        <begin position="704"/>
        <end position="830"/>
    </location>
</feature>
<dbReference type="Gene3D" id="3.40.50.150">
    <property type="entry name" value="Vaccinia Virus protein VP39"/>
    <property type="match status" value="1"/>
</dbReference>
<dbReference type="SMART" id="SM00164">
    <property type="entry name" value="TBC"/>
    <property type="match status" value="1"/>
</dbReference>
<dbReference type="InterPro" id="IPR016098">
    <property type="entry name" value="CAP/MinC_C"/>
</dbReference>
<organism evidence="14 15">
    <name type="scientific">Vanrija pseudolonga</name>
    <dbReference type="NCBI Taxonomy" id="143232"/>
    <lineage>
        <taxon>Eukaryota</taxon>
        <taxon>Fungi</taxon>
        <taxon>Dikarya</taxon>
        <taxon>Basidiomycota</taxon>
        <taxon>Agaricomycotina</taxon>
        <taxon>Tremellomycetes</taxon>
        <taxon>Trichosporonales</taxon>
        <taxon>Trichosporonaceae</taxon>
        <taxon>Vanrija</taxon>
    </lineage>
</organism>
<dbReference type="InterPro" id="IPR035969">
    <property type="entry name" value="Rab-GAP_TBC_sf"/>
</dbReference>
<dbReference type="InterPro" id="IPR013992">
    <property type="entry name" value="Adenylate_cyclase-assoc_CAP_N"/>
</dbReference>
<dbReference type="SUPFAM" id="SSF47923">
    <property type="entry name" value="Ypt/Rab-GAP domain of gyp1p"/>
    <property type="match status" value="3"/>
</dbReference>
<dbReference type="Pfam" id="PF00566">
    <property type="entry name" value="RabGAP-TBC"/>
    <property type="match status" value="1"/>
</dbReference>
<dbReference type="InterPro" id="IPR017901">
    <property type="entry name" value="C-CAP_CF_C-like"/>
</dbReference>